<keyword evidence="1" id="KW-0472">Membrane</keyword>
<name>A0A1F4Z9V5_9BACT</name>
<evidence type="ECO:0000313" key="2">
    <source>
        <dbReference type="EMBL" id="OGD03110.1"/>
    </source>
</evidence>
<protein>
    <submittedName>
        <fullName evidence="2">Uncharacterized protein</fullName>
    </submittedName>
</protein>
<proteinExistence type="predicted"/>
<feature type="transmembrane region" description="Helical" evidence="1">
    <location>
        <begin position="188"/>
        <end position="208"/>
    </location>
</feature>
<reference evidence="2 3" key="1">
    <citation type="journal article" date="2016" name="Nat. Commun.">
        <title>Thousands of microbial genomes shed light on interconnected biogeochemical processes in an aquifer system.</title>
        <authorList>
            <person name="Anantharaman K."/>
            <person name="Brown C.T."/>
            <person name="Hug L.A."/>
            <person name="Sharon I."/>
            <person name="Castelle C.J."/>
            <person name="Probst A.J."/>
            <person name="Thomas B.C."/>
            <person name="Singh A."/>
            <person name="Wilkins M.J."/>
            <person name="Karaoz U."/>
            <person name="Brodie E.L."/>
            <person name="Williams K.H."/>
            <person name="Hubbard S.S."/>
            <person name="Banfield J.F."/>
        </authorList>
    </citation>
    <scope>NUCLEOTIDE SEQUENCE [LARGE SCALE GENOMIC DNA]</scope>
</reference>
<feature type="transmembrane region" description="Helical" evidence="1">
    <location>
        <begin position="379"/>
        <end position="400"/>
    </location>
</feature>
<evidence type="ECO:0000256" key="1">
    <source>
        <dbReference type="SAM" id="Phobius"/>
    </source>
</evidence>
<gene>
    <name evidence="2" type="ORF">A2989_02225</name>
</gene>
<dbReference type="Proteomes" id="UP000177080">
    <property type="component" value="Unassembled WGS sequence"/>
</dbReference>
<keyword evidence="1" id="KW-1133">Transmembrane helix</keyword>
<feature type="transmembrane region" description="Helical" evidence="1">
    <location>
        <begin position="245"/>
        <end position="263"/>
    </location>
</feature>
<feature type="transmembrane region" description="Helical" evidence="1">
    <location>
        <begin position="310"/>
        <end position="334"/>
    </location>
</feature>
<comment type="caution">
    <text evidence="2">The sequence shown here is derived from an EMBL/GenBank/DDBJ whole genome shotgun (WGS) entry which is preliminary data.</text>
</comment>
<keyword evidence="1" id="KW-0812">Transmembrane</keyword>
<evidence type="ECO:0000313" key="3">
    <source>
        <dbReference type="Proteomes" id="UP000177080"/>
    </source>
</evidence>
<feature type="transmembrane region" description="Helical" evidence="1">
    <location>
        <begin position="220"/>
        <end position="239"/>
    </location>
</feature>
<dbReference type="STRING" id="1797259.A2989_02225"/>
<accession>A0A1F4Z9V5</accession>
<feature type="transmembrane region" description="Helical" evidence="1">
    <location>
        <begin position="346"/>
        <end position="367"/>
    </location>
</feature>
<sequence>MPARKVFVLLPLYVILYTFFASPNSVSAFPALPTPLPCQNGPWYNQTQCQFTRKVGEAPEQEIFGERYTVAQINWILNSLVYLLNPTAGLTGVQLQNVLDQLGQFLTTQKTPPTSPLAYSHPFPIFAKLGIPGLLVGSLPEISAPASGIQDINNTLAKFDLASPVHAQGYGYSASTGLQSLWRAARNISYLFMIILLIIAGFMIMFRVKVNPQTAVTLQLMVPKIVFTLLGITFSYAIAGLVIDLVYVLLAFVLALMGSVGVFTSSNTINVIRWFTTPDFAQMVYYYLVGWWAVLYVNAITATTSVLGGIVVALTGAVIALFLFIASIFIMFILLKVWWMMLKSYLNVMFLIIVGPIYILFGLLPTGNLLGFGSWLRQLVAHASVFLVVPLMFALNIIVWSSMWQDRLGITPSHPFGQLDITLNGTYPDFPLFGSKGWLTGLALGFAILALIPKTAEMIRDSLKVQKFAYGTAFGEVLQQPYSAYQGFVAGQQARGKVLNERQFMDLGALEEIRTRAQQFRQARSGSQVKPVTGGDAPNV</sequence>
<feature type="transmembrane region" description="Helical" evidence="1">
    <location>
        <begin position="284"/>
        <end position="304"/>
    </location>
</feature>
<dbReference type="EMBL" id="MEXN01000009">
    <property type="protein sequence ID" value="OGD03110.1"/>
    <property type="molecule type" value="Genomic_DNA"/>
</dbReference>
<dbReference type="AlphaFoldDB" id="A0A1F4Z9V5"/>
<organism evidence="2 3">
    <name type="scientific">Candidatus Amesbacteria bacterium RIFCSPLOWO2_01_FULL_48_25</name>
    <dbReference type="NCBI Taxonomy" id="1797259"/>
    <lineage>
        <taxon>Bacteria</taxon>
        <taxon>Candidatus Amesiibacteriota</taxon>
    </lineage>
</organism>